<feature type="signal peptide" evidence="2">
    <location>
        <begin position="1"/>
        <end position="20"/>
    </location>
</feature>
<comment type="caution">
    <text evidence="4">The sequence shown here is derived from an EMBL/GenBank/DDBJ whole genome shotgun (WGS) entry which is preliminary data.</text>
</comment>
<gene>
    <name evidence="4" type="ORF">AM231_01655</name>
</gene>
<evidence type="ECO:0000259" key="3">
    <source>
        <dbReference type="Pfam" id="PF13349"/>
    </source>
</evidence>
<evidence type="ECO:0000313" key="5">
    <source>
        <dbReference type="Proteomes" id="UP000036932"/>
    </source>
</evidence>
<protein>
    <recommendedName>
        <fullName evidence="3">DUF4097 domain-containing protein</fullName>
    </recommendedName>
</protein>
<dbReference type="Proteomes" id="UP000036932">
    <property type="component" value="Unassembled WGS sequence"/>
</dbReference>
<dbReference type="OrthoDB" id="2934260at2"/>
<feature type="domain" description="DUF4097" evidence="3">
    <location>
        <begin position="113"/>
        <end position="222"/>
    </location>
</feature>
<organism evidence="4 5">
    <name type="scientific">Paenibacillus solani</name>
    <dbReference type="NCBI Taxonomy" id="1705565"/>
    <lineage>
        <taxon>Bacteria</taxon>
        <taxon>Bacillati</taxon>
        <taxon>Bacillota</taxon>
        <taxon>Bacilli</taxon>
        <taxon>Bacillales</taxon>
        <taxon>Paenibacillaceae</taxon>
        <taxon>Paenibacillus</taxon>
    </lineage>
</organism>
<accession>A0A0M1P1K4</accession>
<feature type="chain" id="PRO_5038447529" description="DUF4097 domain-containing protein" evidence="2">
    <location>
        <begin position="21"/>
        <end position="223"/>
    </location>
</feature>
<dbReference type="Pfam" id="PF13349">
    <property type="entry name" value="DUF4097"/>
    <property type="match status" value="1"/>
</dbReference>
<evidence type="ECO:0000313" key="4">
    <source>
        <dbReference type="EMBL" id="KOR87969.1"/>
    </source>
</evidence>
<dbReference type="PROSITE" id="PS51257">
    <property type="entry name" value="PROKAR_LIPOPROTEIN"/>
    <property type="match status" value="1"/>
</dbReference>
<keyword evidence="2" id="KW-0732">Signal</keyword>
<evidence type="ECO:0000256" key="1">
    <source>
        <dbReference type="SAM" id="MobiDB-lite"/>
    </source>
</evidence>
<keyword evidence="5" id="KW-1185">Reference proteome</keyword>
<reference evidence="5" key="1">
    <citation type="submission" date="2015-08" db="EMBL/GenBank/DDBJ databases">
        <title>Genome sequencing project for genomic taxonomy and phylogenomics of Bacillus-like bacteria.</title>
        <authorList>
            <person name="Liu B."/>
            <person name="Wang J."/>
            <person name="Zhu Y."/>
            <person name="Liu G."/>
            <person name="Chen Q."/>
            <person name="Chen Z."/>
            <person name="Lan J."/>
            <person name="Che J."/>
            <person name="Ge C."/>
            <person name="Shi H."/>
            <person name="Pan Z."/>
            <person name="Liu X."/>
        </authorList>
    </citation>
    <scope>NUCLEOTIDE SEQUENCE [LARGE SCALE GENOMIC DNA]</scope>
    <source>
        <strain evidence="5">FJAT-22460</strain>
    </source>
</reference>
<dbReference type="PATRIC" id="fig|1705565.3.peg.2185"/>
<dbReference type="InterPro" id="IPR025164">
    <property type="entry name" value="Toastrack_DUF4097"/>
</dbReference>
<dbReference type="RefSeq" id="WP_054401025.1">
    <property type="nucleotide sequence ID" value="NZ_LIUT01000001.1"/>
</dbReference>
<name>A0A0M1P1K4_9BACL</name>
<feature type="compositionally biased region" description="Basic and acidic residues" evidence="1">
    <location>
        <begin position="190"/>
        <end position="213"/>
    </location>
</feature>
<sequence>MKRYTAAAILWTLTLFLLSACNSTDEDGDLQRVTLEEVEVLEIDHGSTTLFVETADVDALEVSLLRNSKSAGAVVDKKGDRVKIHLDNDITRMLNIGKMPQLSVKIPANYEGKVVIEGSSGSVTGTELQNHSFQVKGKSGSISLAFIRLNNDVEVSATSGNVNIQLDEETPHATWMLQSGSGRRSIAVPLEDRRQSNRKTEGRSGDGRHEVKLKTSSGNISIK</sequence>
<feature type="region of interest" description="Disordered" evidence="1">
    <location>
        <begin position="180"/>
        <end position="223"/>
    </location>
</feature>
<feature type="compositionally biased region" description="Polar residues" evidence="1">
    <location>
        <begin position="214"/>
        <end position="223"/>
    </location>
</feature>
<evidence type="ECO:0000256" key="2">
    <source>
        <dbReference type="SAM" id="SignalP"/>
    </source>
</evidence>
<dbReference type="AlphaFoldDB" id="A0A0M1P1K4"/>
<dbReference type="EMBL" id="LIUT01000001">
    <property type="protein sequence ID" value="KOR87969.1"/>
    <property type="molecule type" value="Genomic_DNA"/>
</dbReference>
<proteinExistence type="predicted"/>